<evidence type="ECO:0000313" key="3">
    <source>
        <dbReference type="Proteomes" id="UP000245880"/>
    </source>
</evidence>
<dbReference type="EMBL" id="QGDT01000006">
    <property type="protein sequence ID" value="PWJ57753.1"/>
    <property type="molecule type" value="Genomic_DNA"/>
</dbReference>
<feature type="transmembrane region" description="Helical" evidence="1">
    <location>
        <begin position="12"/>
        <end position="34"/>
    </location>
</feature>
<accession>A0A316AJ37</accession>
<reference evidence="2 3" key="1">
    <citation type="submission" date="2018-03" db="EMBL/GenBank/DDBJ databases">
        <title>Genomic Encyclopedia of Archaeal and Bacterial Type Strains, Phase II (KMG-II): from individual species to whole genera.</title>
        <authorList>
            <person name="Goeker M."/>
        </authorList>
    </citation>
    <scope>NUCLEOTIDE SEQUENCE [LARGE SCALE GENOMIC DNA]</scope>
    <source>
        <strain evidence="2 3">DSM 100346</strain>
    </source>
</reference>
<keyword evidence="3" id="KW-1185">Reference proteome</keyword>
<evidence type="ECO:0000313" key="2">
    <source>
        <dbReference type="EMBL" id="PWJ57753.1"/>
    </source>
</evidence>
<dbReference type="OrthoDB" id="836336at2"/>
<proteinExistence type="predicted"/>
<protein>
    <submittedName>
        <fullName evidence="2">Uncharacterized protein</fullName>
    </submittedName>
</protein>
<keyword evidence="1" id="KW-1133">Transmembrane helix</keyword>
<comment type="caution">
    <text evidence="2">The sequence shown here is derived from an EMBL/GenBank/DDBJ whole genome shotgun (WGS) entry which is preliminary data.</text>
</comment>
<evidence type="ECO:0000256" key="1">
    <source>
        <dbReference type="SAM" id="Phobius"/>
    </source>
</evidence>
<keyword evidence="1" id="KW-0472">Membrane</keyword>
<sequence length="241" mass="26327">MKFTSRGPGHCASIGPATFSYVAILSGLLSMLLLGSCMNPAVLTTSQSVKDIPQLAYFPSLAYIQHIEKGNQAQFNDSLSSITAYKLDSLLGSHSSTYHLSESIWPADGFIKMKTEIEINQLIQMVRAKRNLNAIPLPPTLDSLMEARDQRYAMAVIGAGFGRVKGNFRGQLAKGVGIGILTLGMYAPVPVKSNLSLFTLVIDAQENKVVYYRRSTPVEKSPTSTDVIHRELTGLLNKTFQ</sequence>
<gene>
    <name evidence="2" type="ORF">CLV98_106225</name>
</gene>
<name>A0A316AJ37_9BACT</name>
<keyword evidence="1" id="KW-0812">Transmembrane</keyword>
<dbReference type="RefSeq" id="WP_146202280.1">
    <property type="nucleotide sequence ID" value="NZ_QGDT01000006.1"/>
</dbReference>
<organism evidence="2 3">
    <name type="scientific">Dyadobacter jejuensis</name>
    <dbReference type="NCBI Taxonomy" id="1082580"/>
    <lineage>
        <taxon>Bacteria</taxon>
        <taxon>Pseudomonadati</taxon>
        <taxon>Bacteroidota</taxon>
        <taxon>Cytophagia</taxon>
        <taxon>Cytophagales</taxon>
        <taxon>Spirosomataceae</taxon>
        <taxon>Dyadobacter</taxon>
    </lineage>
</organism>
<dbReference type="Proteomes" id="UP000245880">
    <property type="component" value="Unassembled WGS sequence"/>
</dbReference>
<dbReference type="AlphaFoldDB" id="A0A316AJ37"/>